<dbReference type="EMBL" id="JASPKY010000408">
    <property type="protein sequence ID" value="KAK9701755.1"/>
    <property type="molecule type" value="Genomic_DNA"/>
</dbReference>
<dbReference type="Proteomes" id="UP001458880">
    <property type="component" value="Unassembled WGS sequence"/>
</dbReference>
<dbReference type="SUPFAM" id="SSF56672">
    <property type="entry name" value="DNA/RNA polymerases"/>
    <property type="match status" value="1"/>
</dbReference>
<organism evidence="1 2">
    <name type="scientific">Popillia japonica</name>
    <name type="common">Japanese beetle</name>
    <dbReference type="NCBI Taxonomy" id="7064"/>
    <lineage>
        <taxon>Eukaryota</taxon>
        <taxon>Metazoa</taxon>
        <taxon>Ecdysozoa</taxon>
        <taxon>Arthropoda</taxon>
        <taxon>Hexapoda</taxon>
        <taxon>Insecta</taxon>
        <taxon>Pterygota</taxon>
        <taxon>Neoptera</taxon>
        <taxon>Endopterygota</taxon>
        <taxon>Coleoptera</taxon>
        <taxon>Polyphaga</taxon>
        <taxon>Scarabaeiformia</taxon>
        <taxon>Scarabaeidae</taxon>
        <taxon>Rutelinae</taxon>
        <taxon>Popillia</taxon>
    </lineage>
</organism>
<dbReference type="PANTHER" id="PTHR33064">
    <property type="entry name" value="POL PROTEIN"/>
    <property type="match status" value="1"/>
</dbReference>
<comment type="caution">
    <text evidence="1">The sequence shown here is derived from an EMBL/GenBank/DDBJ whole genome shotgun (WGS) entry which is preliminary data.</text>
</comment>
<dbReference type="InterPro" id="IPR051320">
    <property type="entry name" value="Viral_Replic_Matur_Polypro"/>
</dbReference>
<dbReference type="PANTHER" id="PTHR33064:SF37">
    <property type="entry name" value="RIBONUCLEASE H"/>
    <property type="match status" value="1"/>
</dbReference>
<dbReference type="GO" id="GO:0071897">
    <property type="term" value="P:DNA biosynthetic process"/>
    <property type="evidence" value="ECO:0007669"/>
    <property type="project" value="UniProtKB-ARBA"/>
</dbReference>
<keyword evidence="2" id="KW-1185">Reference proteome</keyword>
<sequence length="104" mass="12256">MKNEEPIYQRSRRLSQKEKEEVARQIEEWLGEKIIQLSCSEFTSFIVLVKKKAVDFRQINERIVKDRRFIAGYALVAKPLSDLLKKDAKFVFGEAQQLAFHQQV</sequence>
<accession>A0AAW1JEL5</accession>
<dbReference type="AlphaFoldDB" id="A0AAW1JEL5"/>
<dbReference type="Gene3D" id="3.10.10.10">
    <property type="entry name" value="HIV Type 1 Reverse Transcriptase, subunit A, domain 1"/>
    <property type="match status" value="1"/>
</dbReference>
<dbReference type="InterPro" id="IPR043502">
    <property type="entry name" value="DNA/RNA_pol_sf"/>
</dbReference>
<name>A0AAW1JEL5_POPJA</name>
<evidence type="ECO:0000313" key="1">
    <source>
        <dbReference type="EMBL" id="KAK9701755.1"/>
    </source>
</evidence>
<gene>
    <name evidence="1" type="ORF">QE152_g30388</name>
</gene>
<reference evidence="1 2" key="1">
    <citation type="journal article" date="2024" name="BMC Genomics">
        <title>De novo assembly and annotation of Popillia japonica's genome with initial clues to its potential as an invasive pest.</title>
        <authorList>
            <person name="Cucini C."/>
            <person name="Boschi S."/>
            <person name="Funari R."/>
            <person name="Cardaioli E."/>
            <person name="Iannotti N."/>
            <person name="Marturano G."/>
            <person name="Paoli F."/>
            <person name="Bruttini M."/>
            <person name="Carapelli A."/>
            <person name="Frati F."/>
            <person name="Nardi F."/>
        </authorList>
    </citation>
    <scope>NUCLEOTIDE SEQUENCE [LARGE SCALE GENOMIC DNA]</scope>
    <source>
        <strain evidence="1">DMR45628</strain>
    </source>
</reference>
<protein>
    <submittedName>
        <fullName evidence="1">Uncharacterized protein</fullName>
    </submittedName>
</protein>
<proteinExistence type="predicted"/>
<evidence type="ECO:0000313" key="2">
    <source>
        <dbReference type="Proteomes" id="UP001458880"/>
    </source>
</evidence>